<dbReference type="SUPFAM" id="SSF52540">
    <property type="entry name" value="P-loop containing nucleoside triphosphate hydrolases"/>
    <property type="match status" value="1"/>
</dbReference>
<organism evidence="1">
    <name type="scientific">metagenome</name>
    <dbReference type="NCBI Taxonomy" id="256318"/>
    <lineage>
        <taxon>unclassified sequences</taxon>
        <taxon>metagenomes</taxon>
    </lineage>
</organism>
<reference evidence="1" key="1">
    <citation type="submission" date="2015-08" db="EMBL/GenBank/DDBJ databases">
        <authorList>
            <person name="Babu N.S."/>
            <person name="Beckwith C.J."/>
            <person name="Beseler K.G."/>
            <person name="Brison A."/>
            <person name="Carone J.V."/>
            <person name="Caskin T.P."/>
            <person name="Diamond M."/>
            <person name="Durham M.E."/>
            <person name="Foxe J.M."/>
            <person name="Go M."/>
            <person name="Henderson B.A."/>
            <person name="Jones I.B."/>
            <person name="McGettigan J.A."/>
            <person name="Micheletti S.J."/>
            <person name="Nasrallah M.E."/>
            <person name="Ortiz D."/>
            <person name="Piller C.R."/>
            <person name="Privatt S.R."/>
            <person name="Schneider S.L."/>
            <person name="Sharp S."/>
            <person name="Smith T.C."/>
            <person name="Stanton J.D."/>
            <person name="Ullery H.E."/>
            <person name="Wilson R.J."/>
            <person name="Serrano M.G."/>
            <person name="Buck G."/>
            <person name="Lee V."/>
            <person name="Wang Y."/>
            <person name="Carvalho R."/>
            <person name="Voegtly L."/>
            <person name="Shi R."/>
            <person name="Duckworth R."/>
            <person name="Johnson A."/>
            <person name="Loviza R."/>
            <person name="Walstead R."/>
            <person name="Shah Z."/>
            <person name="Kiflezghi M."/>
            <person name="Wade K."/>
            <person name="Ball S.L."/>
            <person name="Bradley K.W."/>
            <person name="Asai D.J."/>
            <person name="Bowman C.A."/>
            <person name="Russell D.A."/>
            <person name="Pope W.H."/>
            <person name="Jacobs-Sera D."/>
            <person name="Hendrix R.W."/>
            <person name="Hatfull G.F."/>
        </authorList>
    </citation>
    <scope>NUCLEOTIDE SEQUENCE</scope>
</reference>
<accession>A0A2P2BZG2</accession>
<dbReference type="EMBL" id="CZKA01000016">
    <property type="protein sequence ID" value="CUR55124.1"/>
    <property type="molecule type" value="Genomic_DNA"/>
</dbReference>
<evidence type="ECO:0000313" key="1">
    <source>
        <dbReference type="EMBL" id="CUR55124.1"/>
    </source>
</evidence>
<proteinExistence type="predicted"/>
<dbReference type="Gene3D" id="3.40.50.300">
    <property type="entry name" value="P-loop containing nucleotide triphosphate hydrolases"/>
    <property type="match status" value="1"/>
</dbReference>
<dbReference type="AlphaFoldDB" id="A0A2P2BZG2"/>
<protein>
    <recommendedName>
        <fullName evidence="2">Sulfotransferase</fullName>
    </recommendedName>
</protein>
<sequence length="291" mass="31166">MSQAPPILVTGVPRSGTTWLARLLACAPGTALAGREPMNPRGRQYALGGSLHGWSRLTQPTARQRRALSLAYRGLNPLVYSRYGTRQWAAPLPGTRLVVKDPFALLSIPTIARTTGAATVLVYRHPGAVLASYRRMGWTPDTSELQGIITRARRDGVATPADLPPHGSIGPAEEMGHFWAALHDLALTDIAASDCDVVVLSHERLASGGSPLGRALMQRLGLPWTEEMQSELNKESSAAVDATHLHNFDRAPAEVAQAWRSGLTEAEIDGIEAVTATTHARLDALSITADP</sequence>
<dbReference type="InterPro" id="IPR027417">
    <property type="entry name" value="P-loop_NTPase"/>
</dbReference>
<dbReference type="Pfam" id="PF13469">
    <property type="entry name" value="Sulfotransfer_3"/>
    <property type="match status" value="1"/>
</dbReference>
<gene>
    <name evidence="1" type="ORF">NOCA2230044</name>
</gene>
<name>A0A2P2BZG2_9ZZZZ</name>
<evidence type="ECO:0008006" key="2">
    <source>
        <dbReference type="Google" id="ProtNLM"/>
    </source>
</evidence>